<feature type="transmembrane region" description="Helical" evidence="14">
    <location>
        <begin position="222"/>
        <end position="240"/>
    </location>
</feature>
<feature type="transmembrane region" description="Helical" evidence="14">
    <location>
        <begin position="150"/>
        <end position="174"/>
    </location>
</feature>
<sequence>MENNLRLGRIFGIEIAINWSLIFVFLLVAWSLALGVFAPMHPTWGPVFTWGIAIIGTVVFFASLLAHELAHSLVAKAYGIPVRSITLWLFGGVSSIGKEPPSPKAEFLMAIVGPLTSIVLGIIFLGLAALGSGGFETLGNLPVLGPVTTLAVWLGSINILLGIFNLVPGFPLDGGRILRSIFWAVTNNIKEATRWASWAGQAVAWILILIGIAMIFGIRVPIFGTGLLGGLWLILIGWFLHSAAVQSYRQIVIQGALTGVPVGKLMESHVATVSPDLPVSTLVHEYIMGTSERAFPVVQDNQLVGIVSLEDVRRVPREDWDLTSVRQIMTPQGQLTTATPDEDANEAMEELASHDVNQVPVVQDGHLVGMLRRSDILRWLQIQTKVPV</sequence>
<dbReference type="InterPro" id="IPR046342">
    <property type="entry name" value="CBS_dom_sf"/>
</dbReference>
<protein>
    <recommendedName>
        <fullName evidence="14">Zinc metalloprotease</fullName>
    </recommendedName>
</protein>
<dbReference type="Proteomes" id="UP000004221">
    <property type="component" value="Unassembled WGS sequence"/>
</dbReference>
<keyword evidence="5 14" id="KW-0812">Transmembrane</keyword>
<dbReference type="PROSITE" id="PS51371">
    <property type="entry name" value="CBS"/>
    <property type="match status" value="2"/>
</dbReference>
<evidence type="ECO:0000256" key="8">
    <source>
        <dbReference type="ARBA" id="ARBA00022801"/>
    </source>
</evidence>
<keyword evidence="11 14" id="KW-0482">Metalloprotease</keyword>
<keyword evidence="6 14" id="KW-0479">Metal-binding</keyword>
<feature type="transmembrane region" description="Helical" evidence="14">
    <location>
        <begin position="107"/>
        <end position="130"/>
    </location>
</feature>
<evidence type="ECO:0000256" key="2">
    <source>
        <dbReference type="ARBA" id="ARBA00007931"/>
    </source>
</evidence>
<evidence type="ECO:0000256" key="9">
    <source>
        <dbReference type="ARBA" id="ARBA00022833"/>
    </source>
</evidence>
<feature type="active site" evidence="15">
    <location>
        <position position="68"/>
    </location>
</feature>
<dbReference type="GO" id="GO:0006508">
    <property type="term" value="P:proteolysis"/>
    <property type="evidence" value="ECO:0007669"/>
    <property type="project" value="UniProtKB-KW"/>
</dbReference>
<gene>
    <name evidence="19" type="ORF">NITHO_2710002</name>
</gene>
<dbReference type="EMBL" id="CAGS01000192">
    <property type="protein sequence ID" value="CCF83779.1"/>
    <property type="molecule type" value="Genomic_DNA"/>
</dbReference>
<evidence type="ECO:0000256" key="11">
    <source>
        <dbReference type="ARBA" id="ARBA00023049"/>
    </source>
</evidence>
<evidence type="ECO:0000256" key="10">
    <source>
        <dbReference type="ARBA" id="ARBA00022989"/>
    </source>
</evidence>
<evidence type="ECO:0000256" key="13">
    <source>
        <dbReference type="ARBA" id="ARBA00023136"/>
    </source>
</evidence>
<dbReference type="CDD" id="cd06164">
    <property type="entry name" value="S2P-M50_SpoIVFB_CBS"/>
    <property type="match status" value="1"/>
</dbReference>
<dbReference type="GO" id="GO:0008237">
    <property type="term" value="F:metallopeptidase activity"/>
    <property type="evidence" value="ECO:0007669"/>
    <property type="project" value="UniProtKB-UniRule"/>
</dbReference>
<evidence type="ECO:0000256" key="7">
    <source>
        <dbReference type="ARBA" id="ARBA00022737"/>
    </source>
</evidence>
<keyword evidence="10 14" id="KW-1133">Transmembrane helix</keyword>
<feature type="domain" description="CBS" evidence="18">
    <location>
        <begin position="266"/>
        <end position="322"/>
    </location>
</feature>
<dbReference type="PANTHER" id="PTHR39188:SF3">
    <property type="entry name" value="STAGE IV SPORULATION PROTEIN FB"/>
    <property type="match status" value="1"/>
</dbReference>
<dbReference type="GO" id="GO:0005886">
    <property type="term" value="C:plasma membrane"/>
    <property type="evidence" value="ECO:0007669"/>
    <property type="project" value="UniProtKB-SubCell"/>
</dbReference>
<dbReference type="PIRSF" id="PIRSF006404">
    <property type="entry name" value="UCP006404_Pept_M50_CBS"/>
    <property type="match status" value="1"/>
</dbReference>
<accession>I4EGG7</accession>
<evidence type="ECO:0000259" key="18">
    <source>
        <dbReference type="PROSITE" id="PS51371"/>
    </source>
</evidence>
<evidence type="ECO:0000256" key="15">
    <source>
        <dbReference type="PIRSR" id="PIRSR006404-1"/>
    </source>
</evidence>
<comment type="subcellular location">
    <subcellularLocation>
        <location evidence="1 14">Cell membrane</location>
        <topology evidence="1 14">Multi-pass membrane protein</topology>
    </subcellularLocation>
</comment>
<feature type="binding site" evidence="16">
    <location>
        <position position="71"/>
    </location>
    <ligand>
        <name>Zn(2+)</name>
        <dbReference type="ChEBI" id="CHEBI:29105"/>
        <note>catalytic</note>
    </ligand>
</feature>
<name>I4EGG7_9BACT</name>
<evidence type="ECO:0000256" key="3">
    <source>
        <dbReference type="ARBA" id="ARBA00022475"/>
    </source>
</evidence>
<keyword evidence="4 14" id="KW-0645">Protease</keyword>
<dbReference type="RefSeq" id="WP_008477388.1">
    <property type="nucleotide sequence ID" value="NZ_CAGS01000192.1"/>
</dbReference>
<dbReference type="SMART" id="SM00116">
    <property type="entry name" value="CBS"/>
    <property type="match status" value="2"/>
</dbReference>
<keyword evidence="12 17" id="KW-0129">CBS domain</keyword>
<evidence type="ECO:0000256" key="1">
    <source>
        <dbReference type="ARBA" id="ARBA00004651"/>
    </source>
</evidence>
<evidence type="ECO:0000256" key="17">
    <source>
        <dbReference type="PROSITE-ProRule" id="PRU00703"/>
    </source>
</evidence>
<evidence type="ECO:0000313" key="19">
    <source>
        <dbReference type="EMBL" id="CCF83779.1"/>
    </source>
</evidence>
<evidence type="ECO:0000256" key="16">
    <source>
        <dbReference type="PIRSR" id="PIRSR006404-2"/>
    </source>
</evidence>
<dbReference type="GO" id="GO:0046872">
    <property type="term" value="F:metal ion binding"/>
    <property type="evidence" value="ECO:0007669"/>
    <property type="project" value="UniProtKB-UniRule"/>
</dbReference>
<evidence type="ECO:0000256" key="5">
    <source>
        <dbReference type="ARBA" id="ARBA00022692"/>
    </source>
</evidence>
<comment type="similarity">
    <text evidence="2 14">Belongs to the peptidase M50B family.</text>
</comment>
<dbReference type="Gene3D" id="3.10.580.10">
    <property type="entry name" value="CBS-domain"/>
    <property type="match status" value="1"/>
</dbReference>
<dbReference type="InterPro" id="IPR000644">
    <property type="entry name" value="CBS_dom"/>
</dbReference>
<feature type="transmembrane region" description="Helical" evidence="14">
    <location>
        <begin position="47"/>
        <end position="66"/>
    </location>
</feature>
<keyword evidence="13 14" id="KW-0472">Membrane</keyword>
<organism evidence="19 20">
    <name type="scientific">Nitrolancea hollandica Lb</name>
    <dbReference type="NCBI Taxonomy" id="1129897"/>
    <lineage>
        <taxon>Bacteria</taxon>
        <taxon>Pseudomonadati</taxon>
        <taxon>Thermomicrobiota</taxon>
        <taxon>Thermomicrobia</taxon>
        <taxon>Sphaerobacterales</taxon>
        <taxon>Sphaerobacterineae</taxon>
        <taxon>Sphaerobacteraceae</taxon>
        <taxon>Nitrolancea</taxon>
    </lineage>
</organism>
<comment type="caution">
    <text evidence="19">The sequence shown here is derived from an EMBL/GenBank/DDBJ whole genome shotgun (WGS) entry which is preliminary data.</text>
</comment>
<evidence type="ECO:0000256" key="14">
    <source>
        <dbReference type="PIRNR" id="PIRNR006404"/>
    </source>
</evidence>
<keyword evidence="3 14" id="KW-1003">Cell membrane</keyword>
<evidence type="ECO:0000313" key="20">
    <source>
        <dbReference type="Proteomes" id="UP000004221"/>
    </source>
</evidence>
<evidence type="ECO:0000256" key="12">
    <source>
        <dbReference type="ARBA" id="ARBA00023122"/>
    </source>
</evidence>
<feature type="domain" description="CBS" evidence="18">
    <location>
        <begin position="329"/>
        <end position="386"/>
    </location>
</feature>
<dbReference type="InterPro" id="IPR016483">
    <property type="entry name" value="UCP006404_Pept_M50_CBS"/>
</dbReference>
<dbReference type="InterPro" id="IPR008915">
    <property type="entry name" value="Peptidase_M50"/>
</dbReference>
<dbReference type="SUPFAM" id="SSF54631">
    <property type="entry name" value="CBS-domain pair"/>
    <property type="match status" value="1"/>
</dbReference>
<feature type="binding site" evidence="16">
    <location>
        <position position="67"/>
    </location>
    <ligand>
        <name>Zn(2+)</name>
        <dbReference type="ChEBI" id="CHEBI:29105"/>
        <note>catalytic</note>
    </ligand>
</feature>
<dbReference type="Pfam" id="PF02163">
    <property type="entry name" value="Peptidase_M50"/>
    <property type="match status" value="1"/>
</dbReference>
<comment type="cofactor">
    <cofactor evidence="14 16">
        <name>Zn(2+)</name>
        <dbReference type="ChEBI" id="CHEBI:29105"/>
    </cofactor>
    <text evidence="14 16">Binds 1 zinc ion per subunit.</text>
</comment>
<dbReference type="PANTHER" id="PTHR39188">
    <property type="entry name" value="MEMBRANE-ASSOCIATED ZINC METALLOPROTEASE M50B"/>
    <property type="match status" value="1"/>
</dbReference>
<keyword evidence="7" id="KW-0677">Repeat</keyword>
<proteinExistence type="inferred from homology"/>
<keyword evidence="20" id="KW-1185">Reference proteome</keyword>
<dbReference type="Pfam" id="PF00571">
    <property type="entry name" value="CBS"/>
    <property type="match status" value="2"/>
</dbReference>
<feature type="transmembrane region" description="Helical" evidence="14">
    <location>
        <begin position="195"/>
        <end position="216"/>
    </location>
</feature>
<dbReference type="AlphaFoldDB" id="I4EGG7"/>
<dbReference type="OrthoDB" id="9800627at2"/>
<evidence type="ECO:0000256" key="4">
    <source>
        <dbReference type="ARBA" id="ARBA00022670"/>
    </source>
</evidence>
<keyword evidence="9 14" id="KW-0862">Zinc</keyword>
<feature type="transmembrane region" description="Helical" evidence="14">
    <location>
        <begin position="21"/>
        <end position="41"/>
    </location>
</feature>
<reference evidence="19 20" key="1">
    <citation type="journal article" date="2012" name="ISME J.">
        <title>Nitrification expanded: discovery, physiology and genomics of a nitrite-oxidizing bacterium from the phylum Chloroflexi.</title>
        <authorList>
            <person name="Sorokin D.Y."/>
            <person name="Lucker S."/>
            <person name="Vejmelkova D."/>
            <person name="Kostrikina N.A."/>
            <person name="Kleerebezem R."/>
            <person name="Rijpstra W.I."/>
            <person name="Damste J.S."/>
            <person name="Le Paslier D."/>
            <person name="Muyzer G."/>
            <person name="Wagner M."/>
            <person name="van Loosdrecht M.C."/>
            <person name="Daims H."/>
        </authorList>
    </citation>
    <scope>NUCLEOTIDE SEQUENCE [LARGE SCALE GENOMIC DNA]</scope>
    <source>
        <strain evidence="20">none</strain>
    </source>
</reference>
<feature type="binding site" evidence="16">
    <location>
        <position position="173"/>
    </location>
    <ligand>
        <name>Zn(2+)</name>
        <dbReference type="ChEBI" id="CHEBI:29105"/>
        <note>catalytic</note>
    </ligand>
</feature>
<keyword evidence="8 14" id="KW-0378">Hydrolase</keyword>
<evidence type="ECO:0000256" key="6">
    <source>
        <dbReference type="ARBA" id="ARBA00022723"/>
    </source>
</evidence>